<dbReference type="Proteomes" id="UP000009340">
    <property type="component" value="Unassembled WGS sequence"/>
</dbReference>
<name>K8A1J1_9ENTR</name>
<accession>K8A1J1</accession>
<evidence type="ECO:0000313" key="2">
    <source>
        <dbReference type="Proteomes" id="UP000009340"/>
    </source>
</evidence>
<protein>
    <submittedName>
        <fullName evidence="1">Uncharacterized protein</fullName>
    </submittedName>
</protein>
<comment type="caution">
    <text evidence="1">The sequence shown here is derived from an EMBL/GenBank/DDBJ whole genome shotgun (WGS) entry which is preliminary data.</text>
</comment>
<dbReference type="AlphaFoldDB" id="K8A1J1"/>
<dbReference type="EMBL" id="CAKW01000099">
    <property type="protein sequence ID" value="CCJ73306.1"/>
    <property type="molecule type" value="Genomic_DNA"/>
</dbReference>
<gene>
    <name evidence="1" type="ORF">BN137_2682</name>
</gene>
<proteinExistence type="predicted"/>
<evidence type="ECO:0000313" key="1">
    <source>
        <dbReference type="EMBL" id="CCJ73306.1"/>
    </source>
</evidence>
<reference evidence="1" key="1">
    <citation type="submission" date="2012-07" db="EMBL/GenBank/DDBJ databases">
        <authorList>
            <person name="Cummings C."/>
        </authorList>
    </citation>
    <scope>NUCLEOTIDE SEQUENCE</scope>
    <source>
        <strain evidence="1">1330</strain>
    </source>
</reference>
<sequence>MRVILGGQDVPQSASGGVGFFPATMHRSLETLHDIKHGF</sequence>
<organism evidence="1 2">
    <name type="scientific">Cronobacter condimenti 1330</name>
    <dbReference type="NCBI Taxonomy" id="1073999"/>
    <lineage>
        <taxon>Bacteria</taxon>
        <taxon>Pseudomonadati</taxon>
        <taxon>Pseudomonadota</taxon>
        <taxon>Gammaproteobacteria</taxon>
        <taxon>Enterobacterales</taxon>
        <taxon>Enterobacteriaceae</taxon>
        <taxon>Cronobacter</taxon>
    </lineage>
</organism>